<protein>
    <recommendedName>
        <fullName evidence="3">Nucleotidyl transferase domain-containing protein</fullName>
    </recommendedName>
</protein>
<sequence length="95" mass="10404">MILAAGLGARLKPLTNDTPKSLLLVGKYTLIERAINRLIKCGVSEFVINVSHLANQIKDSLANYNEKINIQFIDEPYPYGTGGALINAINYLGKD</sequence>
<feature type="non-terminal residue" evidence="4">
    <location>
        <position position="95"/>
    </location>
</feature>
<dbReference type="SUPFAM" id="SSF53448">
    <property type="entry name" value="Nucleotide-diphospho-sugar transferases"/>
    <property type="match status" value="1"/>
</dbReference>
<feature type="domain" description="Nucleotidyl transferase" evidence="3">
    <location>
        <begin position="1"/>
        <end position="94"/>
    </location>
</feature>
<evidence type="ECO:0000256" key="1">
    <source>
        <dbReference type="ARBA" id="ARBA00022679"/>
    </source>
</evidence>
<dbReference type="InterPro" id="IPR029044">
    <property type="entry name" value="Nucleotide-diphossugar_trans"/>
</dbReference>
<evidence type="ECO:0000256" key="2">
    <source>
        <dbReference type="ARBA" id="ARBA00022695"/>
    </source>
</evidence>
<organism evidence="4">
    <name type="scientific">marine metagenome</name>
    <dbReference type="NCBI Taxonomy" id="408172"/>
    <lineage>
        <taxon>unclassified sequences</taxon>
        <taxon>metagenomes</taxon>
        <taxon>ecological metagenomes</taxon>
    </lineage>
</organism>
<keyword evidence="1" id="KW-0808">Transferase</keyword>
<dbReference type="PANTHER" id="PTHR43584">
    <property type="entry name" value="NUCLEOTIDYL TRANSFERASE"/>
    <property type="match status" value="1"/>
</dbReference>
<gene>
    <name evidence="4" type="ORF">METZ01_LOCUS306528</name>
</gene>
<dbReference type="PANTHER" id="PTHR43584:SF8">
    <property type="entry name" value="N-ACETYLMURAMATE ALPHA-1-PHOSPHATE URIDYLYLTRANSFERASE"/>
    <property type="match status" value="1"/>
</dbReference>
<evidence type="ECO:0000313" key="4">
    <source>
        <dbReference type="EMBL" id="SVC53674.1"/>
    </source>
</evidence>
<dbReference type="InterPro" id="IPR005835">
    <property type="entry name" value="NTP_transferase_dom"/>
</dbReference>
<keyword evidence="2" id="KW-0548">Nucleotidyltransferase</keyword>
<dbReference type="EMBL" id="UINC01096631">
    <property type="protein sequence ID" value="SVC53674.1"/>
    <property type="molecule type" value="Genomic_DNA"/>
</dbReference>
<name>A0A382MXI5_9ZZZZ</name>
<dbReference type="Gene3D" id="3.90.550.10">
    <property type="entry name" value="Spore Coat Polysaccharide Biosynthesis Protein SpsA, Chain A"/>
    <property type="match status" value="1"/>
</dbReference>
<reference evidence="4" key="1">
    <citation type="submission" date="2018-05" db="EMBL/GenBank/DDBJ databases">
        <authorList>
            <person name="Lanie J.A."/>
            <person name="Ng W.-L."/>
            <person name="Kazmierczak K.M."/>
            <person name="Andrzejewski T.M."/>
            <person name="Davidsen T.M."/>
            <person name="Wayne K.J."/>
            <person name="Tettelin H."/>
            <person name="Glass J.I."/>
            <person name="Rusch D."/>
            <person name="Podicherti R."/>
            <person name="Tsui H.-C.T."/>
            <person name="Winkler M.E."/>
        </authorList>
    </citation>
    <scope>NUCLEOTIDE SEQUENCE</scope>
</reference>
<evidence type="ECO:0000259" key="3">
    <source>
        <dbReference type="Pfam" id="PF00483"/>
    </source>
</evidence>
<proteinExistence type="predicted"/>
<dbReference type="InterPro" id="IPR050065">
    <property type="entry name" value="GlmU-like"/>
</dbReference>
<dbReference type="GO" id="GO:0016779">
    <property type="term" value="F:nucleotidyltransferase activity"/>
    <property type="evidence" value="ECO:0007669"/>
    <property type="project" value="UniProtKB-KW"/>
</dbReference>
<accession>A0A382MXI5</accession>
<dbReference type="AlphaFoldDB" id="A0A382MXI5"/>
<dbReference type="Pfam" id="PF00483">
    <property type="entry name" value="NTP_transferase"/>
    <property type="match status" value="1"/>
</dbReference>